<dbReference type="RefSeq" id="XP_005835789.1">
    <property type="nucleotide sequence ID" value="XM_005835732.1"/>
</dbReference>
<keyword evidence="4" id="KW-1185">Reference proteome</keyword>
<dbReference type="PaxDb" id="55529-EKX48809"/>
<name>L1JL02_GUITC</name>
<proteinExistence type="predicted"/>
<dbReference type="Proteomes" id="UP000011087">
    <property type="component" value="Unassembled WGS sequence"/>
</dbReference>
<feature type="transmembrane region" description="Helical" evidence="1">
    <location>
        <begin position="101"/>
        <end position="126"/>
    </location>
</feature>
<keyword evidence="1" id="KW-0472">Membrane</keyword>
<reference evidence="3" key="3">
    <citation type="submission" date="2016-03" db="UniProtKB">
        <authorList>
            <consortium name="EnsemblProtists"/>
        </authorList>
    </citation>
    <scope>IDENTIFICATION</scope>
</reference>
<dbReference type="KEGG" id="gtt:GUITHDRAFT_151694"/>
<gene>
    <name evidence="2" type="ORF">GUITHDRAFT_151694</name>
</gene>
<dbReference type="EnsemblProtists" id="EKX48809">
    <property type="protein sequence ID" value="EKX48809"/>
    <property type="gene ID" value="GUITHDRAFT_151694"/>
</dbReference>
<feature type="transmembrane region" description="Helical" evidence="1">
    <location>
        <begin position="67"/>
        <end position="86"/>
    </location>
</feature>
<organism evidence="2">
    <name type="scientific">Guillardia theta (strain CCMP2712)</name>
    <name type="common">Cryptophyte</name>
    <dbReference type="NCBI Taxonomy" id="905079"/>
    <lineage>
        <taxon>Eukaryota</taxon>
        <taxon>Cryptophyceae</taxon>
        <taxon>Pyrenomonadales</taxon>
        <taxon>Geminigeraceae</taxon>
        <taxon>Guillardia</taxon>
    </lineage>
</organism>
<evidence type="ECO:0000256" key="1">
    <source>
        <dbReference type="SAM" id="Phobius"/>
    </source>
</evidence>
<dbReference type="AlphaFoldDB" id="L1JL02"/>
<feature type="transmembrane region" description="Helical" evidence="1">
    <location>
        <begin position="138"/>
        <end position="158"/>
    </location>
</feature>
<evidence type="ECO:0000313" key="4">
    <source>
        <dbReference type="Proteomes" id="UP000011087"/>
    </source>
</evidence>
<feature type="transmembrane region" description="Helical" evidence="1">
    <location>
        <begin position="178"/>
        <end position="202"/>
    </location>
</feature>
<protein>
    <submittedName>
        <fullName evidence="2 3">Uncharacterized protein</fullName>
    </submittedName>
</protein>
<keyword evidence="1" id="KW-0812">Transmembrane</keyword>
<keyword evidence="1" id="KW-1133">Transmembrane helix</keyword>
<feature type="non-terminal residue" evidence="2">
    <location>
        <position position="228"/>
    </location>
</feature>
<evidence type="ECO:0000313" key="3">
    <source>
        <dbReference type="EnsemblProtists" id="EKX48809"/>
    </source>
</evidence>
<reference evidence="4" key="2">
    <citation type="submission" date="2012-11" db="EMBL/GenBank/DDBJ databases">
        <authorList>
            <person name="Kuo A."/>
            <person name="Curtis B.A."/>
            <person name="Tanifuji G."/>
            <person name="Burki F."/>
            <person name="Gruber A."/>
            <person name="Irimia M."/>
            <person name="Maruyama S."/>
            <person name="Arias M.C."/>
            <person name="Ball S.G."/>
            <person name="Gile G.H."/>
            <person name="Hirakawa Y."/>
            <person name="Hopkins J.F."/>
            <person name="Rensing S.A."/>
            <person name="Schmutz J."/>
            <person name="Symeonidi A."/>
            <person name="Elias M."/>
            <person name="Eveleigh R.J."/>
            <person name="Herman E.K."/>
            <person name="Klute M.J."/>
            <person name="Nakayama T."/>
            <person name="Obornik M."/>
            <person name="Reyes-Prieto A."/>
            <person name="Armbrust E.V."/>
            <person name="Aves S.J."/>
            <person name="Beiko R.G."/>
            <person name="Coutinho P."/>
            <person name="Dacks J.B."/>
            <person name="Durnford D.G."/>
            <person name="Fast N.M."/>
            <person name="Green B.R."/>
            <person name="Grisdale C."/>
            <person name="Hempe F."/>
            <person name="Henrissat B."/>
            <person name="Hoppner M.P."/>
            <person name="Ishida K.-I."/>
            <person name="Kim E."/>
            <person name="Koreny L."/>
            <person name="Kroth P.G."/>
            <person name="Liu Y."/>
            <person name="Malik S.-B."/>
            <person name="Maier U.G."/>
            <person name="McRose D."/>
            <person name="Mock T."/>
            <person name="Neilson J.A."/>
            <person name="Onodera N.T."/>
            <person name="Poole A.M."/>
            <person name="Pritham E.J."/>
            <person name="Richards T.A."/>
            <person name="Rocap G."/>
            <person name="Roy S.W."/>
            <person name="Sarai C."/>
            <person name="Schaack S."/>
            <person name="Shirato S."/>
            <person name="Slamovits C.H."/>
            <person name="Spencer D.F."/>
            <person name="Suzuki S."/>
            <person name="Worden A.Z."/>
            <person name="Zauner S."/>
            <person name="Barry K."/>
            <person name="Bell C."/>
            <person name="Bharti A.K."/>
            <person name="Crow J.A."/>
            <person name="Grimwood J."/>
            <person name="Kramer R."/>
            <person name="Lindquist E."/>
            <person name="Lucas S."/>
            <person name="Salamov A."/>
            <person name="McFadden G.I."/>
            <person name="Lane C.E."/>
            <person name="Keeling P.J."/>
            <person name="Gray M.W."/>
            <person name="Grigoriev I.V."/>
            <person name="Archibald J.M."/>
        </authorList>
    </citation>
    <scope>NUCLEOTIDE SEQUENCE</scope>
    <source>
        <strain evidence="4">CCMP2712</strain>
    </source>
</reference>
<sequence>MAAEEQKDDFKMEDLTDVNKTMSLVVKYLSFVENMSPFKLGQIAEMITKINKDAGEAVAPYFAGGQVVFLLLFVAYFVVSVVALAVDADAMSCPCASESWIWLYALLVISIITFLGFIIFVVQWVLNLINVQIPDSALSLPSPLAMTTFAVLGIILWAGMSEKCDDFYASNHGMLLTVFHIMVIVMSIASVVGLSTFVGQIITDISSYWNQFSSQYLPIGEKKDEDKA</sequence>
<dbReference type="EMBL" id="JH992984">
    <property type="protein sequence ID" value="EKX48809.1"/>
    <property type="molecule type" value="Genomic_DNA"/>
</dbReference>
<dbReference type="GeneID" id="17305342"/>
<dbReference type="HOGENOM" id="CLU_1216736_0_0_1"/>
<reference evidence="2 4" key="1">
    <citation type="journal article" date="2012" name="Nature">
        <title>Algal genomes reveal evolutionary mosaicism and the fate of nucleomorphs.</title>
        <authorList>
            <consortium name="DOE Joint Genome Institute"/>
            <person name="Curtis B.A."/>
            <person name="Tanifuji G."/>
            <person name="Burki F."/>
            <person name="Gruber A."/>
            <person name="Irimia M."/>
            <person name="Maruyama S."/>
            <person name="Arias M.C."/>
            <person name="Ball S.G."/>
            <person name="Gile G.H."/>
            <person name="Hirakawa Y."/>
            <person name="Hopkins J.F."/>
            <person name="Kuo A."/>
            <person name="Rensing S.A."/>
            <person name="Schmutz J."/>
            <person name="Symeonidi A."/>
            <person name="Elias M."/>
            <person name="Eveleigh R.J."/>
            <person name="Herman E.K."/>
            <person name="Klute M.J."/>
            <person name="Nakayama T."/>
            <person name="Obornik M."/>
            <person name="Reyes-Prieto A."/>
            <person name="Armbrust E.V."/>
            <person name="Aves S.J."/>
            <person name="Beiko R.G."/>
            <person name="Coutinho P."/>
            <person name="Dacks J.B."/>
            <person name="Durnford D.G."/>
            <person name="Fast N.M."/>
            <person name="Green B.R."/>
            <person name="Grisdale C.J."/>
            <person name="Hempel F."/>
            <person name="Henrissat B."/>
            <person name="Hoppner M.P."/>
            <person name="Ishida K."/>
            <person name="Kim E."/>
            <person name="Koreny L."/>
            <person name="Kroth P.G."/>
            <person name="Liu Y."/>
            <person name="Malik S.B."/>
            <person name="Maier U.G."/>
            <person name="McRose D."/>
            <person name="Mock T."/>
            <person name="Neilson J.A."/>
            <person name="Onodera N.T."/>
            <person name="Poole A.M."/>
            <person name="Pritham E.J."/>
            <person name="Richards T.A."/>
            <person name="Rocap G."/>
            <person name="Roy S.W."/>
            <person name="Sarai C."/>
            <person name="Schaack S."/>
            <person name="Shirato S."/>
            <person name="Slamovits C.H."/>
            <person name="Spencer D.F."/>
            <person name="Suzuki S."/>
            <person name="Worden A.Z."/>
            <person name="Zauner S."/>
            <person name="Barry K."/>
            <person name="Bell C."/>
            <person name="Bharti A.K."/>
            <person name="Crow J.A."/>
            <person name="Grimwood J."/>
            <person name="Kramer R."/>
            <person name="Lindquist E."/>
            <person name="Lucas S."/>
            <person name="Salamov A."/>
            <person name="McFadden G.I."/>
            <person name="Lane C.E."/>
            <person name="Keeling P.J."/>
            <person name="Gray M.W."/>
            <person name="Grigoriev I.V."/>
            <person name="Archibald J.M."/>
        </authorList>
    </citation>
    <scope>NUCLEOTIDE SEQUENCE</scope>
    <source>
        <strain evidence="2 4">CCMP2712</strain>
    </source>
</reference>
<accession>L1JL02</accession>
<evidence type="ECO:0000313" key="2">
    <source>
        <dbReference type="EMBL" id="EKX48809.1"/>
    </source>
</evidence>